<dbReference type="InterPro" id="IPR001509">
    <property type="entry name" value="Epimerase_deHydtase"/>
</dbReference>
<dbReference type="PANTHER" id="PTHR43103">
    <property type="entry name" value="NUCLEOSIDE-DIPHOSPHATE-SUGAR EPIMERASE"/>
    <property type="match status" value="1"/>
</dbReference>
<evidence type="ECO:0000256" key="2">
    <source>
        <dbReference type="ARBA" id="ARBA00023277"/>
    </source>
</evidence>
<accession>A0A381USI9</accession>
<dbReference type="EMBL" id="UINC01006902">
    <property type="protein sequence ID" value="SVA30297.1"/>
    <property type="molecule type" value="Genomic_DNA"/>
</dbReference>
<name>A0A381USI9_9ZZZZ</name>
<keyword evidence="2" id="KW-0119">Carbohydrate metabolism</keyword>
<sequence length="330" mass="35808">MKVLITGGGGFIGVRLARALIDRGFLTGVAGDEEPIDEVRLFDSVDAPELFGKKEGGIAIRRAIGDISDRETVRGLIDRDDISVFHLASVVSGGGEKDFDLAMRVNLDGGRYLLEELRALHGLQRIVFASSIAVFGGAGMPSCVGDTVKQTPQTTYGVTKAILELLINDYTRKGFLDGRSARLPTVIIRPGKPNLAASSFVSGVFREPLNGVDFDLPVPLDTVMPVLGYRAIVQNLVELHEVDSECLGDDRGVGLPSHTVTVQEMIDALHAVSGNRLLGKISVKPDPFIVGICRTWPQDCENTRATELGLQKETNLEEIVRYYIDDYLEG</sequence>
<dbReference type="Gene3D" id="3.40.50.720">
    <property type="entry name" value="NAD(P)-binding Rossmann-like Domain"/>
    <property type="match status" value="1"/>
</dbReference>
<evidence type="ECO:0000313" key="4">
    <source>
        <dbReference type="EMBL" id="SVA30297.1"/>
    </source>
</evidence>
<evidence type="ECO:0000256" key="1">
    <source>
        <dbReference type="ARBA" id="ARBA00022857"/>
    </source>
</evidence>
<protein>
    <recommendedName>
        <fullName evidence="3">NAD-dependent epimerase/dehydratase domain-containing protein</fullName>
    </recommendedName>
</protein>
<gene>
    <name evidence="4" type="ORF">METZ01_LOCUS83151</name>
</gene>
<keyword evidence="1" id="KW-0521">NADP</keyword>
<feature type="domain" description="NAD-dependent epimerase/dehydratase" evidence="3">
    <location>
        <begin position="3"/>
        <end position="204"/>
    </location>
</feature>
<dbReference type="Gene3D" id="3.90.25.10">
    <property type="entry name" value="UDP-galactose 4-epimerase, domain 1"/>
    <property type="match status" value="1"/>
</dbReference>
<dbReference type="SUPFAM" id="SSF51735">
    <property type="entry name" value="NAD(P)-binding Rossmann-fold domains"/>
    <property type="match status" value="1"/>
</dbReference>
<dbReference type="NCBIfam" id="NF043036">
    <property type="entry name" value="ErythonDh"/>
    <property type="match status" value="1"/>
</dbReference>
<evidence type="ECO:0000259" key="3">
    <source>
        <dbReference type="Pfam" id="PF01370"/>
    </source>
</evidence>
<dbReference type="Pfam" id="PF01370">
    <property type="entry name" value="Epimerase"/>
    <property type="match status" value="1"/>
</dbReference>
<dbReference type="InterPro" id="IPR050005">
    <property type="entry name" value="DenD"/>
</dbReference>
<dbReference type="GO" id="GO:0016491">
    <property type="term" value="F:oxidoreductase activity"/>
    <property type="evidence" value="ECO:0007669"/>
    <property type="project" value="InterPro"/>
</dbReference>
<dbReference type="InterPro" id="IPR036291">
    <property type="entry name" value="NAD(P)-bd_dom_sf"/>
</dbReference>
<dbReference type="PANTHER" id="PTHR43103:SF3">
    <property type="entry name" value="ADP-L-GLYCERO-D-MANNO-HEPTOSE-6-EPIMERASE"/>
    <property type="match status" value="1"/>
</dbReference>
<organism evidence="4">
    <name type="scientific">marine metagenome</name>
    <dbReference type="NCBI Taxonomy" id="408172"/>
    <lineage>
        <taxon>unclassified sequences</taxon>
        <taxon>metagenomes</taxon>
        <taxon>ecological metagenomes</taxon>
    </lineage>
</organism>
<reference evidence="4" key="1">
    <citation type="submission" date="2018-05" db="EMBL/GenBank/DDBJ databases">
        <authorList>
            <person name="Lanie J.A."/>
            <person name="Ng W.-L."/>
            <person name="Kazmierczak K.M."/>
            <person name="Andrzejewski T.M."/>
            <person name="Davidsen T.M."/>
            <person name="Wayne K.J."/>
            <person name="Tettelin H."/>
            <person name="Glass J.I."/>
            <person name="Rusch D."/>
            <person name="Podicherti R."/>
            <person name="Tsui H.-C.T."/>
            <person name="Winkler M.E."/>
        </authorList>
    </citation>
    <scope>NUCLEOTIDE SEQUENCE</scope>
</reference>
<proteinExistence type="predicted"/>
<dbReference type="AlphaFoldDB" id="A0A381USI9"/>